<dbReference type="RefSeq" id="WP_078717449.1">
    <property type="nucleotide sequence ID" value="NZ_FUYC01000008.1"/>
</dbReference>
<dbReference type="PROSITE" id="PS51257">
    <property type="entry name" value="PROKAR_LIPOPROTEIN"/>
    <property type="match status" value="1"/>
</dbReference>
<feature type="signal peptide" evidence="3">
    <location>
        <begin position="1"/>
        <end position="18"/>
    </location>
</feature>
<feature type="region of interest" description="Disordered" evidence="2">
    <location>
        <begin position="158"/>
        <end position="185"/>
    </location>
</feature>
<proteinExistence type="predicted"/>
<evidence type="ECO:0000313" key="5">
    <source>
        <dbReference type="Proteomes" id="UP000190027"/>
    </source>
</evidence>
<sequence>MRHFMLCAALLAALSLLAGCTVEQGGTEDPKDFSQVEGLEQPNLDAETVQSPDLTEDAAAVLPEASSQVDTLKTEVATLTERLNTLEARLEKQARRIDQLTGRTQEPKMQGDAEGQTPLIDLGDDKAFEEQVVREGLEQIVNMSRLLLDKMEYEMNQELGGALQETPAAESPDQGTMDRPAENQQ</sequence>
<reference evidence="4 5" key="1">
    <citation type="submission" date="2017-02" db="EMBL/GenBank/DDBJ databases">
        <authorList>
            <person name="Peterson S.W."/>
        </authorList>
    </citation>
    <scope>NUCLEOTIDE SEQUENCE [LARGE SCALE GENOMIC DNA]</scope>
    <source>
        <strain evidence="4 5">DSM 16080</strain>
    </source>
</reference>
<evidence type="ECO:0000256" key="3">
    <source>
        <dbReference type="SAM" id="SignalP"/>
    </source>
</evidence>
<evidence type="ECO:0000256" key="1">
    <source>
        <dbReference type="SAM" id="Coils"/>
    </source>
</evidence>
<keyword evidence="5" id="KW-1185">Reference proteome</keyword>
<gene>
    <name evidence="4" type="ORF">SAMN02745704_01892</name>
</gene>
<dbReference type="OrthoDB" id="9889237at2"/>
<name>A0A1T4X7N7_9BACT</name>
<keyword evidence="1" id="KW-0175">Coiled coil</keyword>
<organism evidence="4 5">
    <name type="scientific">Paucidesulfovibrio gracilis DSM 16080</name>
    <dbReference type="NCBI Taxonomy" id="1121449"/>
    <lineage>
        <taxon>Bacteria</taxon>
        <taxon>Pseudomonadati</taxon>
        <taxon>Thermodesulfobacteriota</taxon>
        <taxon>Desulfovibrionia</taxon>
        <taxon>Desulfovibrionales</taxon>
        <taxon>Desulfovibrionaceae</taxon>
        <taxon>Paucidesulfovibrio</taxon>
    </lineage>
</organism>
<dbReference type="AlphaFoldDB" id="A0A1T4X7N7"/>
<feature type="coiled-coil region" evidence="1">
    <location>
        <begin position="62"/>
        <end position="103"/>
    </location>
</feature>
<feature type="chain" id="PRO_5012278607" evidence="3">
    <location>
        <begin position="19"/>
        <end position="185"/>
    </location>
</feature>
<dbReference type="Proteomes" id="UP000190027">
    <property type="component" value="Unassembled WGS sequence"/>
</dbReference>
<accession>A0A1T4X7N7</accession>
<dbReference type="EMBL" id="FUYC01000008">
    <property type="protein sequence ID" value="SKA85566.1"/>
    <property type="molecule type" value="Genomic_DNA"/>
</dbReference>
<evidence type="ECO:0000313" key="4">
    <source>
        <dbReference type="EMBL" id="SKA85566.1"/>
    </source>
</evidence>
<evidence type="ECO:0000256" key="2">
    <source>
        <dbReference type="SAM" id="MobiDB-lite"/>
    </source>
</evidence>
<protein>
    <submittedName>
        <fullName evidence="4">Uncharacterized protein</fullName>
    </submittedName>
</protein>
<keyword evidence="3" id="KW-0732">Signal</keyword>